<comment type="caution">
    <text evidence="2">The sequence shown here is derived from an EMBL/GenBank/DDBJ whole genome shotgun (WGS) entry which is preliminary data.</text>
</comment>
<gene>
    <name evidence="2" type="ORF">DFH08DRAFT_1033805</name>
</gene>
<dbReference type="AlphaFoldDB" id="A0AAD6ZG97"/>
<keyword evidence="3" id="KW-1185">Reference proteome</keyword>
<dbReference type="EMBL" id="JARIHO010000051">
    <property type="protein sequence ID" value="KAJ7321257.1"/>
    <property type="molecule type" value="Genomic_DNA"/>
</dbReference>
<name>A0AAD6ZG97_9AGAR</name>
<reference evidence="2" key="1">
    <citation type="submission" date="2023-03" db="EMBL/GenBank/DDBJ databases">
        <title>Massive genome expansion in bonnet fungi (Mycena s.s.) driven by repeated elements and novel gene families across ecological guilds.</title>
        <authorList>
            <consortium name="Lawrence Berkeley National Laboratory"/>
            <person name="Harder C.B."/>
            <person name="Miyauchi S."/>
            <person name="Viragh M."/>
            <person name="Kuo A."/>
            <person name="Thoen E."/>
            <person name="Andreopoulos B."/>
            <person name="Lu D."/>
            <person name="Skrede I."/>
            <person name="Drula E."/>
            <person name="Henrissat B."/>
            <person name="Morin E."/>
            <person name="Kohler A."/>
            <person name="Barry K."/>
            <person name="LaButti K."/>
            <person name="Morin E."/>
            <person name="Salamov A."/>
            <person name="Lipzen A."/>
            <person name="Mereny Z."/>
            <person name="Hegedus B."/>
            <person name="Baldrian P."/>
            <person name="Stursova M."/>
            <person name="Weitz H."/>
            <person name="Taylor A."/>
            <person name="Grigoriev I.V."/>
            <person name="Nagy L.G."/>
            <person name="Martin F."/>
            <person name="Kauserud H."/>
        </authorList>
    </citation>
    <scope>NUCLEOTIDE SEQUENCE</scope>
    <source>
        <strain evidence="2">CBHHK002</strain>
    </source>
</reference>
<organism evidence="2 3">
    <name type="scientific">Mycena albidolilacea</name>
    <dbReference type="NCBI Taxonomy" id="1033008"/>
    <lineage>
        <taxon>Eukaryota</taxon>
        <taxon>Fungi</taxon>
        <taxon>Dikarya</taxon>
        <taxon>Basidiomycota</taxon>
        <taxon>Agaricomycotina</taxon>
        <taxon>Agaricomycetes</taxon>
        <taxon>Agaricomycetidae</taxon>
        <taxon>Agaricales</taxon>
        <taxon>Marasmiineae</taxon>
        <taxon>Mycenaceae</taxon>
        <taxon>Mycena</taxon>
    </lineage>
</organism>
<accession>A0AAD6ZG97</accession>
<evidence type="ECO:0000313" key="3">
    <source>
        <dbReference type="Proteomes" id="UP001218218"/>
    </source>
</evidence>
<evidence type="ECO:0000256" key="1">
    <source>
        <dbReference type="SAM" id="MobiDB-lite"/>
    </source>
</evidence>
<protein>
    <submittedName>
        <fullName evidence="2">Uncharacterized protein</fullName>
    </submittedName>
</protein>
<feature type="compositionally biased region" description="Basic residues" evidence="1">
    <location>
        <begin position="134"/>
        <end position="143"/>
    </location>
</feature>
<sequence length="413" mass="45527">MIVEMTACASVGACFLAQSVRSTPTRFPSPPPALRCRCRTCAPAADRRSAPRPPCSPFPAHHLLPRLLLLPYSHHGLRPFFPHSRPTNTFFCHVTRHRCFEALLLALTDDKRLPVAPILLGSFSSVRVPVRRRHRARHVRTARHASTTRGAPPQAVVVPGSGSEVASHGQWWYRTTLLLWRADDERRHSTCGVASDAPWRAHPLRAQAEPARRPRILLLCRAHGAPAPGREFYISPWVIAEHTPTATGVALVPGFRTESRRTTVLRAGATSEEHPNCFSRARAPAVQRYRAITGVRPHQALTAAAPHKRRRQPAPELTCGPRATFLWHNVHATCVFSRWVRNGGREAGRWSAAYAAIGASVRAASSHLSVPTRRGDPSSGADRDICVQGRSALSLVRRWNASAAKSERGTFSL</sequence>
<feature type="region of interest" description="Disordered" evidence="1">
    <location>
        <begin position="134"/>
        <end position="160"/>
    </location>
</feature>
<dbReference type="Proteomes" id="UP001218218">
    <property type="component" value="Unassembled WGS sequence"/>
</dbReference>
<proteinExistence type="predicted"/>
<evidence type="ECO:0000313" key="2">
    <source>
        <dbReference type="EMBL" id="KAJ7321257.1"/>
    </source>
</evidence>